<evidence type="ECO:0000259" key="1">
    <source>
        <dbReference type="Pfam" id="PF13453"/>
    </source>
</evidence>
<feature type="domain" description="Transcription factor zinc-finger" evidence="1">
    <location>
        <begin position="2"/>
        <end position="39"/>
    </location>
</feature>
<proteinExistence type="predicted"/>
<dbReference type="Proteomes" id="UP000325372">
    <property type="component" value="Unassembled WGS sequence"/>
</dbReference>
<dbReference type="EMBL" id="VYXP01000002">
    <property type="protein sequence ID" value="KAA9133352.1"/>
    <property type="molecule type" value="Genomic_DNA"/>
</dbReference>
<keyword evidence="3" id="KW-1185">Reference proteome</keyword>
<accession>A0A5N0TE88</accession>
<sequence length="121" mass="14042">MICPKCSAEMEIAIYDEVRVDRCTNCKGLWFDTGELERLRKDTWMADYILDTGSASEGKKYNRIDKINCPHCGVAMKEEFDADQPHIMYETCPDGHGTFLDAGEFTDLVKKTFWDRFKRAR</sequence>
<dbReference type="AlphaFoldDB" id="A0A5N0TE88"/>
<evidence type="ECO:0000313" key="3">
    <source>
        <dbReference type="Proteomes" id="UP000325372"/>
    </source>
</evidence>
<dbReference type="InterPro" id="IPR027392">
    <property type="entry name" value="TF_Znf"/>
</dbReference>
<gene>
    <name evidence="2" type="ORF">F3N42_03095</name>
</gene>
<comment type="caution">
    <text evidence="2">The sequence shown here is derived from an EMBL/GenBank/DDBJ whole genome shotgun (WGS) entry which is preliminary data.</text>
</comment>
<dbReference type="Pfam" id="PF13453">
    <property type="entry name" value="Zn_ribbon_TFIIB"/>
    <property type="match status" value="1"/>
</dbReference>
<organism evidence="2 3">
    <name type="scientific">Marinihelvus fidelis</name>
    <dbReference type="NCBI Taxonomy" id="2613842"/>
    <lineage>
        <taxon>Bacteria</taxon>
        <taxon>Pseudomonadati</taxon>
        <taxon>Pseudomonadota</taxon>
        <taxon>Gammaproteobacteria</taxon>
        <taxon>Chromatiales</taxon>
        <taxon>Wenzhouxiangellaceae</taxon>
        <taxon>Marinihelvus</taxon>
    </lineage>
</organism>
<name>A0A5N0TE88_9GAMM</name>
<reference evidence="2 3" key="1">
    <citation type="submission" date="2019-09" db="EMBL/GenBank/DDBJ databases">
        <title>Wenzhouxiangella sp. Genome sequencing and assembly.</title>
        <authorList>
            <person name="Zhang R."/>
        </authorList>
    </citation>
    <scope>NUCLEOTIDE SEQUENCE [LARGE SCALE GENOMIC DNA]</scope>
    <source>
        <strain evidence="2 3">W260</strain>
    </source>
</reference>
<protein>
    <recommendedName>
        <fullName evidence="1">Transcription factor zinc-finger domain-containing protein</fullName>
    </recommendedName>
</protein>
<dbReference type="RefSeq" id="WP_150862911.1">
    <property type="nucleotide sequence ID" value="NZ_VYXP01000002.1"/>
</dbReference>
<evidence type="ECO:0000313" key="2">
    <source>
        <dbReference type="EMBL" id="KAA9133352.1"/>
    </source>
</evidence>